<evidence type="ECO:0000256" key="3">
    <source>
        <dbReference type="ARBA" id="ARBA00023163"/>
    </source>
</evidence>
<keyword evidence="7" id="KW-1185">Reference proteome</keyword>
<dbReference type="InterPro" id="IPR009057">
    <property type="entry name" value="Homeodomain-like_sf"/>
</dbReference>
<dbReference type="EMBL" id="BAAANH010000001">
    <property type="protein sequence ID" value="GAA1751122.1"/>
    <property type="molecule type" value="Genomic_DNA"/>
</dbReference>
<evidence type="ECO:0000256" key="4">
    <source>
        <dbReference type="PROSITE-ProRule" id="PRU00335"/>
    </source>
</evidence>
<protein>
    <recommendedName>
        <fullName evidence="5">HTH tetR-type domain-containing protein</fullName>
    </recommendedName>
</protein>
<dbReference type="PANTHER" id="PTHR30055">
    <property type="entry name" value="HTH-TYPE TRANSCRIPTIONAL REGULATOR RUTR"/>
    <property type="match status" value="1"/>
</dbReference>
<accession>A0ABN2K9L6</accession>
<dbReference type="Gene3D" id="1.10.357.10">
    <property type="entry name" value="Tetracycline Repressor, domain 2"/>
    <property type="match status" value="1"/>
</dbReference>
<evidence type="ECO:0000313" key="7">
    <source>
        <dbReference type="Proteomes" id="UP001500506"/>
    </source>
</evidence>
<dbReference type="PROSITE" id="PS50977">
    <property type="entry name" value="HTH_TETR_2"/>
    <property type="match status" value="1"/>
</dbReference>
<dbReference type="Pfam" id="PF00440">
    <property type="entry name" value="TetR_N"/>
    <property type="match status" value="1"/>
</dbReference>
<keyword evidence="2 4" id="KW-0238">DNA-binding</keyword>
<name>A0ABN2K9L6_9MICO</name>
<feature type="DNA-binding region" description="H-T-H motif" evidence="4">
    <location>
        <begin position="61"/>
        <end position="80"/>
    </location>
</feature>
<gene>
    <name evidence="6" type="ORF">GCM10009747_05630</name>
</gene>
<dbReference type="SUPFAM" id="SSF46689">
    <property type="entry name" value="Homeodomain-like"/>
    <property type="match status" value="1"/>
</dbReference>
<dbReference type="InterPro" id="IPR001647">
    <property type="entry name" value="HTH_TetR"/>
</dbReference>
<dbReference type="InterPro" id="IPR050109">
    <property type="entry name" value="HTH-type_TetR-like_transc_reg"/>
</dbReference>
<feature type="domain" description="HTH tetR-type" evidence="5">
    <location>
        <begin position="38"/>
        <end position="98"/>
    </location>
</feature>
<keyword evidence="1" id="KW-0805">Transcription regulation</keyword>
<keyword evidence="3" id="KW-0804">Transcription</keyword>
<evidence type="ECO:0000313" key="6">
    <source>
        <dbReference type="EMBL" id="GAA1751122.1"/>
    </source>
</evidence>
<evidence type="ECO:0000259" key="5">
    <source>
        <dbReference type="PROSITE" id="PS50977"/>
    </source>
</evidence>
<organism evidence="6 7">
    <name type="scientific">Agromyces humatus</name>
    <dbReference type="NCBI Taxonomy" id="279573"/>
    <lineage>
        <taxon>Bacteria</taxon>
        <taxon>Bacillati</taxon>
        <taxon>Actinomycetota</taxon>
        <taxon>Actinomycetes</taxon>
        <taxon>Micrococcales</taxon>
        <taxon>Microbacteriaceae</taxon>
        <taxon>Agromyces</taxon>
    </lineage>
</organism>
<reference evidence="7" key="1">
    <citation type="journal article" date="2019" name="Int. J. Syst. Evol. Microbiol.">
        <title>The Global Catalogue of Microorganisms (GCM) 10K type strain sequencing project: providing services to taxonomists for standard genome sequencing and annotation.</title>
        <authorList>
            <consortium name="The Broad Institute Genomics Platform"/>
            <consortium name="The Broad Institute Genome Sequencing Center for Infectious Disease"/>
            <person name="Wu L."/>
            <person name="Ma J."/>
        </authorList>
    </citation>
    <scope>NUCLEOTIDE SEQUENCE [LARGE SCALE GENOMIC DNA]</scope>
    <source>
        <strain evidence="7">JCM 14319</strain>
    </source>
</reference>
<dbReference type="PANTHER" id="PTHR30055:SF234">
    <property type="entry name" value="HTH-TYPE TRANSCRIPTIONAL REGULATOR BETI"/>
    <property type="match status" value="1"/>
</dbReference>
<dbReference type="Proteomes" id="UP001500506">
    <property type="component" value="Unassembled WGS sequence"/>
</dbReference>
<sequence length="215" mass="23728">MRTILSTGTPFPFRHFHVKLVNMKTRSYTMSTRAHSVRATGERILEAALARFSTAYYDDVTLDEIAAGAGVTVQTVMRRFGSKAGLARALTESTSATIATQRGEAPVGDVAGAIPILVEHYEQFGDLAMLLLRQEERVPAIADATTIGKRSHAEWVAHVFAPWLEERTDAARQLLHAQLIATCDVYTWYLLRRQSGLSRASTQQALTELVKGVLK</sequence>
<comment type="caution">
    <text evidence="6">The sequence shown here is derived from an EMBL/GenBank/DDBJ whole genome shotgun (WGS) entry which is preliminary data.</text>
</comment>
<proteinExistence type="predicted"/>
<evidence type="ECO:0000256" key="2">
    <source>
        <dbReference type="ARBA" id="ARBA00023125"/>
    </source>
</evidence>
<evidence type="ECO:0000256" key="1">
    <source>
        <dbReference type="ARBA" id="ARBA00023015"/>
    </source>
</evidence>